<reference evidence="2 3" key="1">
    <citation type="submission" date="2020-04" db="EMBL/GenBank/DDBJ databases">
        <authorList>
            <person name="Laetsch R D."/>
            <person name="Stevens L."/>
            <person name="Kumar S."/>
            <person name="Blaxter L. M."/>
        </authorList>
    </citation>
    <scope>NUCLEOTIDE SEQUENCE [LARGE SCALE GENOMIC DNA]</scope>
</reference>
<dbReference type="EMBL" id="CADEPM010000004">
    <property type="protein sequence ID" value="CAB3404346.1"/>
    <property type="molecule type" value="Genomic_DNA"/>
</dbReference>
<protein>
    <submittedName>
        <fullName evidence="2">Uncharacterized protein</fullName>
    </submittedName>
</protein>
<accession>A0A8S1EXT4</accession>
<feature type="compositionally biased region" description="Basic and acidic residues" evidence="1">
    <location>
        <begin position="82"/>
        <end position="180"/>
    </location>
</feature>
<evidence type="ECO:0000256" key="1">
    <source>
        <dbReference type="SAM" id="MobiDB-lite"/>
    </source>
</evidence>
<feature type="region of interest" description="Disordered" evidence="1">
    <location>
        <begin position="68"/>
        <end position="228"/>
    </location>
</feature>
<gene>
    <name evidence="2" type="ORF">CBOVIS_LOCUS6697</name>
</gene>
<evidence type="ECO:0000313" key="3">
    <source>
        <dbReference type="Proteomes" id="UP000494206"/>
    </source>
</evidence>
<feature type="region of interest" description="Disordered" evidence="1">
    <location>
        <begin position="252"/>
        <end position="286"/>
    </location>
</feature>
<dbReference type="AlphaFoldDB" id="A0A8S1EXT4"/>
<dbReference type="Proteomes" id="UP000494206">
    <property type="component" value="Unassembled WGS sequence"/>
</dbReference>
<comment type="caution">
    <text evidence="2">The sequence shown here is derived from an EMBL/GenBank/DDBJ whole genome shotgun (WGS) entry which is preliminary data.</text>
</comment>
<evidence type="ECO:0000313" key="2">
    <source>
        <dbReference type="EMBL" id="CAB3404346.1"/>
    </source>
</evidence>
<sequence length="295" mass="34569">MAPDYEMIYQTLKSILEKSGGGWMDPYDWETETLPSYTKWKEEKNKQKIIYKWEDNTDFFKTDFGLQTDPWEYLPRPMKRVRSNELIDKEKEKAKEKEKEKIDKPSKEGQKKGSKDDVKEGMKKGSKDEVKENNKEAYRKGSKDDLREKEKEGEKKEDERKEERKEEEERKDENKDEKKQIPMRWKINQTRKLSREQITADDVADDYVYCPPPPRRSGISSRSSPSPVSVMNMSAEIVNLSIQQNIDEVIEQGSKANGTTPVLLRKASTKKKKKSGRSERKGGFTRMIKAIVKKK</sequence>
<proteinExistence type="predicted"/>
<keyword evidence="3" id="KW-1185">Reference proteome</keyword>
<feature type="compositionally biased region" description="Low complexity" evidence="1">
    <location>
        <begin position="216"/>
        <end position="227"/>
    </location>
</feature>
<organism evidence="2 3">
    <name type="scientific">Caenorhabditis bovis</name>
    <dbReference type="NCBI Taxonomy" id="2654633"/>
    <lineage>
        <taxon>Eukaryota</taxon>
        <taxon>Metazoa</taxon>
        <taxon>Ecdysozoa</taxon>
        <taxon>Nematoda</taxon>
        <taxon>Chromadorea</taxon>
        <taxon>Rhabditida</taxon>
        <taxon>Rhabditina</taxon>
        <taxon>Rhabditomorpha</taxon>
        <taxon>Rhabditoidea</taxon>
        <taxon>Rhabditidae</taxon>
        <taxon>Peloderinae</taxon>
        <taxon>Caenorhabditis</taxon>
    </lineage>
</organism>
<name>A0A8S1EXT4_9PELO</name>